<dbReference type="Proteomes" id="UP000176284">
    <property type="component" value="Unassembled WGS sequence"/>
</dbReference>
<dbReference type="Gene3D" id="2.60.40.10">
    <property type="entry name" value="Immunoglobulins"/>
    <property type="match status" value="1"/>
</dbReference>
<name>A0A1G1ZRF9_9BACT</name>
<dbReference type="InterPro" id="IPR013783">
    <property type="entry name" value="Ig-like_fold"/>
</dbReference>
<dbReference type="EMBL" id="MHJM01000033">
    <property type="protein sequence ID" value="OGY67051.1"/>
    <property type="molecule type" value="Genomic_DNA"/>
</dbReference>
<gene>
    <name evidence="2" type="ORF">A3H63_00550</name>
</gene>
<evidence type="ECO:0000313" key="2">
    <source>
        <dbReference type="EMBL" id="OGY67051.1"/>
    </source>
</evidence>
<reference evidence="2 3" key="1">
    <citation type="journal article" date="2016" name="Nat. Commun.">
        <title>Thousands of microbial genomes shed light on interconnected biogeochemical processes in an aquifer system.</title>
        <authorList>
            <person name="Anantharaman K."/>
            <person name="Brown C.T."/>
            <person name="Hug L.A."/>
            <person name="Sharon I."/>
            <person name="Castelle C.J."/>
            <person name="Probst A.J."/>
            <person name="Thomas B.C."/>
            <person name="Singh A."/>
            <person name="Wilkins M.J."/>
            <person name="Karaoz U."/>
            <person name="Brodie E.L."/>
            <person name="Williams K.H."/>
            <person name="Hubbard S.S."/>
            <person name="Banfield J.F."/>
        </authorList>
    </citation>
    <scope>NUCLEOTIDE SEQUENCE [LARGE SCALE GENOMIC DNA]</scope>
</reference>
<feature type="domain" description="Fibronectin type-III" evidence="1">
    <location>
        <begin position="67"/>
        <end position="160"/>
    </location>
</feature>
<evidence type="ECO:0000313" key="3">
    <source>
        <dbReference type="Proteomes" id="UP000176284"/>
    </source>
</evidence>
<accession>A0A1G1ZRF9</accession>
<dbReference type="STRING" id="1798410.A3H63_00550"/>
<comment type="caution">
    <text evidence="2">The sequence shown here is derived from an EMBL/GenBank/DDBJ whole genome shotgun (WGS) entry which is preliminary data.</text>
</comment>
<dbReference type="PROSITE" id="PS50853">
    <property type="entry name" value="FN3"/>
    <property type="match status" value="1"/>
</dbReference>
<dbReference type="InterPro" id="IPR003961">
    <property type="entry name" value="FN3_dom"/>
</dbReference>
<dbReference type="SUPFAM" id="SSF49265">
    <property type="entry name" value="Fibronectin type III"/>
    <property type="match status" value="1"/>
</dbReference>
<dbReference type="InterPro" id="IPR018247">
    <property type="entry name" value="EF_Hand_1_Ca_BS"/>
</dbReference>
<protein>
    <recommendedName>
        <fullName evidence="1">Fibronectin type-III domain-containing protein</fullName>
    </recommendedName>
</protein>
<organism evidence="2 3">
    <name type="scientific">Candidatus Harrisonbacteria bacterium RIFCSPLOWO2_02_FULL_45_10c</name>
    <dbReference type="NCBI Taxonomy" id="1798410"/>
    <lineage>
        <taxon>Bacteria</taxon>
        <taxon>Candidatus Harrisoniibacteriota</taxon>
    </lineage>
</organism>
<sequence length="308" mass="33519">MFFIHPIFSYASEAASDNFSILESVISPGEYSTSSTYILLDDLDELVIGTSTASSFNLSDGFLFYPFVSTPIVSATAGIGKVSLAWTAAQGFLGWTVSNYNVGISTVSGSQYSYTSVGNTLSLAKENLTNGVTYYFIVQAEDVFGNSIVTSAEVSATPSGISNGNGLPISNVPSFVLALLPPRGPLSTFSRSDLNRDGKIGLRDLSILLARPEKFTGKALSYLFADWTETLPVPALEKNGSFASDYHPQRNFSEIKEVAQISDVFPSNQVSSQRSISMIVKSFFNNLVSLFRNLYQFFIRWSNKSYSP</sequence>
<evidence type="ECO:0000259" key="1">
    <source>
        <dbReference type="PROSITE" id="PS50853"/>
    </source>
</evidence>
<dbReference type="PROSITE" id="PS00018">
    <property type="entry name" value="EF_HAND_1"/>
    <property type="match status" value="1"/>
</dbReference>
<proteinExistence type="predicted"/>
<dbReference type="InterPro" id="IPR036116">
    <property type="entry name" value="FN3_sf"/>
</dbReference>
<dbReference type="AlphaFoldDB" id="A0A1G1ZRF9"/>